<evidence type="ECO:0000313" key="3">
    <source>
        <dbReference type="EMBL" id="MDQ0440254.1"/>
    </source>
</evidence>
<organism evidence="3 4">
    <name type="scientific">Kaistia dalseonensis</name>
    <dbReference type="NCBI Taxonomy" id="410840"/>
    <lineage>
        <taxon>Bacteria</taxon>
        <taxon>Pseudomonadati</taxon>
        <taxon>Pseudomonadota</taxon>
        <taxon>Alphaproteobacteria</taxon>
        <taxon>Hyphomicrobiales</taxon>
        <taxon>Kaistiaceae</taxon>
        <taxon>Kaistia</taxon>
    </lineage>
</organism>
<feature type="signal peptide" evidence="2">
    <location>
        <begin position="1"/>
        <end position="27"/>
    </location>
</feature>
<feature type="compositionally biased region" description="Pro residues" evidence="1">
    <location>
        <begin position="196"/>
        <end position="208"/>
    </location>
</feature>
<accession>A0ABU0HD60</accession>
<gene>
    <name evidence="3" type="ORF">QO014_004667</name>
</gene>
<dbReference type="Proteomes" id="UP001241603">
    <property type="component" value="Unassembled WGS sequence"/>
</dbReference>
<comment type="caution">
    <text evidence="3">The sequence shown here is derived from an EMBL/GenBank/DDBJ whole genome shotgun (WGS) entry which is preliminary data.</text>
</comment>
<dbReference type="EMBL" id="JAUSVO010000007">
    <property type="protein sequence ID" value="MDQ0440254.1"/>
    <property type="molecule type" value="Genomic_DNA"/>
</dbReference>
<dbReference type="RefSeq" id="WP_266351117.1">
    <property type="nucleotide sequence ID" value="NZ_JAPKNG010000007.1"/>
</dbReference>
<evidence type="ECO:0000256" key="1">
    <source>
        <dbReference type="SAM" id="MobiDB-lite"/>
    </source>
</evidence>
<name>A0ABU0HD60_9HYPH</name>
<evidence type="ECO:0000313" key="4">
    <source>
        <dbReference type="Proteomes" id="UP001241603"/>
    </source>
</evidence>
<reference evidence="3 4" key="1">
    <citation type="submission" date="2023-07" db="EMBL/GenBank/DDBJ databases">
        <title>Genomic Encyclopedia of Type Strains, Phase IV (KMG-IV): sequencing the most valuable type-strain genomes for metagenomic binning, comparative biology and taxonomic classification.</title>
        <authorList>
            <person name="Goeker M."/>
        </authorList>
    </citation>
    <scope>NUCLEOTIDE SEQUENCE [LARGE SCALE GENOMIC DNA]</scope>
    <source>
        <strain evidence="3 4">B6-8</strain>
    </source>
</reference>
<feature type="region of interest" description="Disordered" evidence="1">
    <location>
        <begin position="178"/>
        <end position="208"/>
    </location>
</feature>
<keyword evidence="2" id="KW-0732">Signal</keyword>
<proteinExistence type="predicted"/>
<protein>
    <submittedName>
        <fullName evidence="3">Uncharacterized protein</fullName>
    </submittedName>
</protein>
<keyword evidence="4" id="KW-1185">Reference proteome</keyword>
<feature type="chain" id="PRO_5047532653" evidence="2">
    <location>
        <begin position="28"/>
        <end position="208"/>
    </location>
</feature>
<evidence type="ECO:0000256" key="2">
    <source>
        <dbReference type="SAM" id="SignalP"/>
    </source>
</evidence>
<sequence length="208" mass="21895">MAAIGSRYRAWASALAGLLLLPGDFVAVSAAQTAAPPASVRQVPFGPSEAILLRTTLIAFNQANLTGNYTVLRALLAPPTAAQHTAEELQAALKPFRDRARDFGFAAIAEPELDRLPEVDADGRLHLVGAVPTPNFKLAFAFAFARGSNSWLLVDYMLSDGAIIVRSSDVAPRVIASDKPAGQAAEPGIAVVRSSPPRPPLPPERPGI</sequence>